<gene>
    <name evidence="1" type="ORF">NP596_16945</name>
</gene>
<evidence type="ECO:0000313" key="1">
    <source>
        <dbReference type="EMBL" id="MCQ8130149.1"/>
    </source>
</evidence>
<evidence type="ECO:0000313" key="2">
    <source>
        <dbReference type="Proteomes" id="UP001524586"/>
    </source>
</evidence>
<accession>A0ABT1U8G9</accession>
<sequence length="111" mass="12976">MKAPKLPRTDTLTGRALMRLMLGRKFTHRDYQNETASYRLSSYIEQLRNRHGWPIESTEETAPTKDPTGRNATYARYSLDPEFLMSVRAEMGERFDNFIKAVKRFEAKGEK</sequence>
<dbReference type="RefSeq" id="WP_256616574.1">
    <property type="nucleotide sequence ID" value="NZ_JANIBK010000130.1"/>
</dbReference>
<reference evidence="1 2" key="1">
    <citation type="submission" date="2022-07" db="EMBL/GenBank/DDBJ databases">
        <title>Methylomonas rivi sp. nov., Methylomonas rosea sp. nov., Methylomonas aureus sp. nov. and Methylomonas subterranea sp. nov., four novel methanotrophs isolated from a freshwater creek and the deep terrestrial subsurface.</title>
        <authorList>
            <person name="Abin C."/>
            <person name="Sankaranarayanan K."/>
            <person name="Garner C."/>
            <person name="Sindelar R."/>
            <person name="Kotary K."/>
            <person name="Garner R."/>
            <person name="Barclay S."/>
            <person name="Lawson P."/>
            <person name="Krumholz L."/>
        </authorList>
    </citation>
    <scope>NUCLEOTIDE SEQUENCE [LARGE SCALE GENOMIC DNA]</scope>
    <source>
        <strain evidence="1 2">WSC-6</strain>
    </source>
</reference>
<evidence type="ECO:0008006" key="3">
    <source>
        <dbReference type="Google" id="ProtNLM"/>
    </source>
</evidence>
<dbReference type="Proteomes" id="UP001524586">
    <property type="component" value="Unassembled WGS sequence"/>
</dbReference>
<proteinExistence type="predicted"/>
<protein>
    <recommendedName>
        <fullName evidence="3">Transcriptional regulator</fullName>
    </recommendedName>
</protein>
<comment type="caution">
    <text evidence="1">The sequence shown here is derived from an EMBL/GenBank/DDBJ whole genome shotgun (WGS) entry which is preliminary data.</text>
</comment>
<dbReference type="EMBL" id="JANIBK010000130">
    <property type="protein sequence ID" value="MCQ8130149.1"/>
    <property type="molecule type" value="Genomic_DNA"/>
</dbReference>
<name>A0ABT1U8G9_9GAMM</name>
<keyword evidence="2" id="KW-1185">Reference proteome</keyword>
<organism evidence="1 2">
    <name type="scientific">Methylomonas rivi</name>
    <dbReference type="NCBI Taxonomy" id="2952226"/>
    <lineage>
        <taxon>Bacteria</taxon>
        <taxon>Pseudomonadati</taxon>
        <taxon>Pseudomonadota</taxon>
        <taxon>Gammaproteobacteria</taxon>
        <taxon>Methylococcales</taxon>
        <taxon>Methylococcaceae</taxon>
        <taxon>Methylomonas</taxon>
    </lineage>
</organism>